<dbReference type="InterPro" id="IPR016181">
    <property type="entry name" value="Acyl_CoA_acyltransferase"/>
</dbReference>
<dbReference type="EMBL" id="JACIJB010000001">
    <property type="protein sequence ID" value="MBB5659887.1"/>
    <property type="molecule type" value="Genomic_DNA"/>
</dbReference>
<dbReference type="AlphaFoldDB" id="A0A7W9E637"/>
<comment type="caution">
    <text evidence="2">The sequence shown here is derived from an EMBL/GenBank/DDBJ whole genome shotgun (WGS) entry which is preliminary data.</text>
</comment>
<evidence type="ECO:0000313" key="2">
    <source>
        <dbReference type="EMBL" id="MBB5659887.1"/>
    </source>
</evidence>
<dbReference type="GO" id="GO:0016747">
    <property type="term" value="F:acyltransferase activity, transferring groups other than amino-acyl groups"/>
    <property type="evidence" value="ECO:0007669"/>
    <property type="project" value="InterPro"/>
</dbReference>
<feature type="domain" description="N-acetyltransferase" evidence="1">
    <location>
        <begin position="18"/>
        <end position="159"/>
    </location>
</feature>
<dbReference type="Gene3D" id="3.40.630.30">
    <property type="match status" value="1"/>
</dbReference>
<accession>A0A7W9E637</accession>
<keyword evidence="3" id="KW-1185">Reference proteome</keyword>
<dbReference type="RefSeq" id="WP_123287276.1">
    <property type="nucleotide sequence ID" value="NZ_JACIJB010000001.1"/>
</dbReference>
<evidence type="ECO:0000259" key="1">
    <source>
        <dbReference type="PROSITE" id="PS51186"/>
    </source>
</evidence>
<dbReference type="CDD" id="cd04301">
    <property type="entry name" value="NAT_SF"/>
    <property type="match status" value="1"/>
</dbReference>
<reference evidence="2 3" key="1">
    <citation type="submission" date="2020-08" db="EMBL/GenBank/DDBJ databases">
        <title>Genomic Encyclopedia of Type Strains, Phase IV (KMG-IV): sequencing the most valuable type-strain genomes for metagenomic binning, comparative biology and taxonomic classification.</title>
        <authorList>
            <person name="Goeker M."/>
        </authorList>
    </citation>
    <scope>NUCLEOTIDE SEQUENCE [LARGE SCALE GENOMIC DNA]</scope>
    <source>
        <strain evidence="2 3">DSM 24448</strain>
    </source>
</reference>
<dbReference type="OrthoDB" id="9815099at2"/>
<evidence type="ECO:0000313" key="3">
    <source>
        <dbReference type="Proteomes" id="UP000548978"/>
    </source>
</evidence>
<protein>
    <submittedName>
        <fullName evidence="2">Putative N-acetyltransferase YhbS</fullName>
    </submittedName>
</protein>
<organism evidence="2 3">
    <name type="scientific">Brevundimonas halotolerans</name>
    <dbReference type="NCBI Taxonomy" id="69670"/>
    <lineage>
        <taxon>Bacteria</taxon>
        <taxon>Pseudomonadati</taxon>
        <taxon>Pseudomonadota</taxon>
        <taxon>Alphaproteobacteria</taxon>
        <taxon>Caulobacterales</taxon>
        <taxon>Caulobacteraceae</taxon>
        <taxon>Brevundimonas</taxon>
    </lineage>
</organism>
<sequence>MAEPRTLIPDDAPLSGAAVVRAEQAGDAGIIDRIVLEAFGPGRFAKTAERLREGAGIEAGFVACLDGRVVGSVRLWRIRVGETPCLFLGPIAVQRSERSEGLGAALVQACIDQARAGGSAGILLVGDAPYFGRFGFARTGGVTMPGPVDPARLLWLPVMAETVAGSVTIG</sequence>
<dbReference type="InterPro" id="IPR000182">
    <property type="entry name" value="GNAT_dom"/>
</dbReference>
<dbReference type="PROSITE" id="PS51186">
    <property type="entry name" value="GNAT"/>
    <property type="match status" value="1"/>
</dbReference>
<name>A0A7W9E637_9CAUL</name>
<dbReference type="SUPFAM" id="SSF55729">
    <property type="entry name" value="Acyl-CoA N-acyltransferases (Nat)"/>
    <property type="match status" value="1"/>
</dbReference>
<dbReference type="Pfam" id="PF00583">
    <property type="entry name" value="Acetyltransf_1"/>
    <property type="match status" value="1"/>
</dbReference>
<dbReference type="Proteomes" id="UP000548978">
    <property type="component" value="Unassembled WGS sequence"/>
</dbReference>
<proteinExistence type="predicted"/>
<keyword evidence="2" id="KW-0808">Transferase</keyword>
<gene>
    <name evidence="2" type="ORF">FHS65_000605</name>
</gene>